<dbReference type="PANTHER" id="PTHR30290">
    <property type="entry name" value="PERIPLASMIC BINDING COMPONENT OF ABC TRANSPORTER"/>
    <property type="match status" value="1"/>
</dbReference>
<dbReference type="EMBL" id="JAKREW010000007">
    <property type="protein sequence ID" value="MCG7505391.1"/>
    <property type="molecule type" value="Genomic_DNA"/>
</dbReference>
<evidence type="ECO:0000256" key="4">
    <source>
        <dbReference type="ARBA" id="ARBA00022729"/>
    </source>
</evidence>
<dbReference type="RefSeq" id="WP_239364404.1">
    <property type="nucleotide sequence ID" value="NZ_JAKREW010000007.1"/>
</dbReference>
<dbReference type="Proteomes" id="UP001201701">
    <property type="component" value="Unassembled WGS sequence"/>
</dbReference>
<keyword evidence="4" id="KW-0732">Signal</keyword>
<dbReference type="PANTHER" id="PTHR30290:SF10">
    <property type="entry name" value="PERIPLASMIC OLIGOPEPTIDE-BINDING PROTEIN-RELATED"/>
    <property type="match status" value="1"/>
</dbReference>
<dbReference type="Gene3D" id="3.90.76.10">
    <property type="entry name" value="Dipeptide-binding Protein, Domain 1"/>
    <property type="match status" value="1"/>
</dbReference>
<dbReference type="Gene3D" id="3.40.190.10">
    <property type="entry name" value="Periplasmic binding protein-like II"/>
    <property type="match status" value="1"/>
</dbReference>
<feature type="domain" description="Solute-binding protein family 5" evidence="5">
    <location>
        <begin position="103"/>
        <end position="432"/>
    </location>
</feature>
<evidence type="ECO:0000256" key="2">
    <source>
        <dbReference type="ARBA" id="ARBA00005695"/>
    </source>
</evidence>
<dbReference type="CDD" id="cd08503">
    <property type="entry name" value="PBP2_NikA_DppA_OppA_like_17"/>
    <property type="match status" value="1"/>
</dbReference>
<protein>
    <submittedName>
        <fullName evidence="6">ABC transporter substrate-binding protein</fullName>
    </submittedName>
</protein>
<dbReference type="PROSITE" id="PS51318">
    <property type="entry name" value="TAT"/>
    <property type="match status" value="1"/>
</dbReference>
<name>A0ABS9QDA5_9HYPH</name>
<dbReference type="InterPro" id="IPR000914">
    <property type="entry name" value="SBP_5_dom"/>
</dbReference>
<proteinExistence type="inferred from homology"/>
<evidence type="ECO:0000256" key="3">
    <source>
        <dbReference type="ARBA" id="ARBA00022448"/>
    </source>
</evidence>
<dbReference type="SUPFAM" id="SSF53850">
    <property type="entry name" value="Periplasmic binding protein-like II"/>
    <property type="match status" value="1"/>
</dbReference>
<reference evidence="6 7" key="1">
    <citation type="submission" date="2022-02" db="EMBL/GenBank/DDBJ databases">
        <title>Draft genome sequence of Mezorhizobium retamae strain IRAMC:0171 isolated from Retama raetam nodules.</title>
        <authorList>
            <person name="Bengaied R."/>
            <person name="Sbissi I."/>
            <person name="Huber K."/>
            <person name="Ghodbane F."/>
            <person name="Nouioui I."/>
            <person name="Tarhouni M."/>
            <person name="Gtari M."/>
        </authorList>
    </citation>
    <scope>NUCLEOTIDE SEQUENCE [LARGE SCALE GENOMIC DNA]</scope>
    <source>
        <strain evidence="6 7">IRAMC:0171</strain>
    </source>
</reference>
<dbReference type="InterPro" id="IPR039424">
    <property type="entry name" value="SBP_5"/>
</dbReference>
<evidence type="ECO:0000313" key="7">
    <source>
        <dbReference type="Proteomes" id="UP001201701"/>
    </source>
</evidence>
<comment type="subcellular location">
    <subcellularLocation>
        <location evidence="1">Periplasm</location>
    </subcellularLocation>
</comment>
<dbReference type="Pfam" id="PF00496">
    <property type="entry name" value="SBP_bac_5"/>
    <property type="match status" value="1"/>
</dbReference>
<comment type="caution">
    <text evidence="6">The sequence shown here is derived from an EMBL/GenBank/DDBJ whole genome shotgun (WGS) entry which is preliminary data.</text>
</comment>
<organism evidence="6 7">
    <name type="scientific">Mesorhizobium retamae</name>
    <dbReference type="NCBI Taxonomy" id="2912854"/>
    <lineage>
        <taxon>Bacteria</taxon>
        <taxon>Pseudomonadati</taxon>
        <taxon>Pseudomonadota</taxon>
        <taxon>Alphaproteobacteria</taxon>
        <taxon>Hyphomicrobiales</taxon>
        <taxon>Phyllobacteriaceae</taxon>
        <taxon>Mesorhizobium</taxon>
    </lineage>
</organism>
<comment type="similarity">
    <text evidence="2">Belongs to the bacterial solute-binding protein 5 family.</text>
</comment>
<gene>
    <name evidence="6" type="ORF">L4923_10235</name>
</gene>
<dbReference type="InterPro" id="IPR006311">
    <property type="entry name" value="TAT_signal"/>
</dbReference>
<evidence type="ECO:0000313" key="6">
    <source>
        <dbReference type="EMBL" id="MCG7505391.1"/>
    </source>
</evidence>
<accession>A0ABS9QDA5</accession>
<evidence type="ECO:0000256" key="1">
    <source>
        <dbReference type="ARBA" id="ARBA00004418"/>
    </source>
</evidence>
<keyword evidence="7" id="KW-1185">Reference proteome</keyword>
<evidence type="ECO:0000259" key="5">
    <source>
        <dbReference type="Pfam" id="PF00496"/>
    </source>
</evidence>
<sequence length="534" mass="56592">MKDATPFQATGAFASNGTGSTRRDILKFVGGLAVGLPVIGSSDFSSFVSKAFAAGPSGLIRLATSDVSPGDSLDPHRQLSFTDAIRSYFVYEKLTEIGPNGELLPQLAKSWSSDPTAKVWTFELDPGATFHNGKPLKSSDVVYSFRRVAAKATASPGAAFAKNIAEVAADGDSTVRVTLTSSDSEFPIIASIRYFAVVEEGVEDFTSAAVGTGPWKLSSFEPGISAEYVRNDNYRIKGLPLLSKIESFGIGDESARLNALLSDSAEVIQGVNAKAVERVRKSSSAQVLLSQAGATATFPMHVDKAPFDNPKVRKALKLAFDREEFVKIAFGGIGTAGCDHPIPPGDPFCASDLPLPRPDKAEVVRLLTEAGHADTTFELHTSDANYGGADAAVVLAELMGRNGVKVKVTKHPSDSYWSTIWNSVPWCASSWTVRPSAISRIETGYVSGAPQNETGWTSPEVDQLIVKAKSELDPAKRKALLAQAQKIIADDGGTIVGAFVPWIDGYSTKVTGLVANPILFAGSGLWTKVQVAAS</sequence>
<keyword evidence="3" id="KW-0813">Transport</keyword>
<dbReference type="Gene3D" id="3.10.105.10">
    <property type="entry name" value="Dipeptide-binding Protein, Domain 3"/>
    <property type="match status" value="1"/>
</dbReference>